<dbReference type="InterPro" id="IPR053187">
    <property type="entry name" value="Notoamide_regulator"/>
</dbReference>
<reference evidence="1 2" key="1">
    <citation type="journal article" date="2020" name="BMC Genomics">
        <title>Correction to: Identification and distribution of gene clusters required for synthesis of sphingolipid metabolism inhibitors in diverse species of the filamentous fungus Fusarium.</title>
        <authorList>
            <person name="Kim H.S."/>
            <person name="Lohmar J.M."/>
            <person name="Busman M."/>
            <person name="Brown D.W."/>
            <person name="Naumann T.A."/>
            <person name="Divon H.H."/>
            <person name="Lysoe E."/>
            <person name="Uhlig S."/>
            <person name="Proctor R.H."/>
        </authorList>
    </citation>
    <scope>NUCLEOTIDE SEQUENCE [LARGE SCALE GENOMIC DNA]</scope>
    <source>
        <strain evidence="1 2">NRRL 25214</strain>
    </source>
</reference>
<keyword evidence="2" id="KW-1185">Reference proteome</keyword>
<dbReference type="CDD" id="cd12148">
    <property type="entry name" value="fungal_TF_MHR"/>
    <property type="match status" value="1"/>
</dbReference>
<name>A0A8H4ZJS1_9HYPO</name>
<sequence length="444" mass="50154">MSEITSSSSSAQGSTRLLVPKRIEAIANNPYATSLVCTIKFDSPLSTTPSLPTSEARALYDAPYSTAHIVSSILEACRPSQWTTVSSNDDLLREILRGYFTSVYVFLLFSYKDYFLHDMKRGSQRFCSPLLVNSVLAAGCDKIGWNLCIATVASALEMGLFNNSPGISHAQKMVRTMTAWALFAWQALQSYHQEKPPLVTLPPSERLPSAMDAFGDIWVKYSAANRPVPLHFSQTFVALVEFWSVLNEIASILYLLQTSKRRMTIAEASSFHLRLQEWYRRLRDHLNPYNLIFPAHFHLHHGDESYDLFTVLLAQYISLSALISRNNPRIDTYGFYREINNADVLICAYILRGQARMAYTSNAVLRILAKHPPAELHRQTSSLIGRSEEADRLAMVPPVQGEWPIYLGAMLDRDKRRLGNLFKAITETSLENEENDESSIDEVK</sequence>
<evidence type="ECO:0000313" key="1">
    <source>
        <dbReference type="EMBL" id="KAF5247562.1"/>
    </source>
</evidence>
<accession>A0A8H4ZJS1</accession>
<comment type="caution">
    <text evidence="1">The sequence shown here is derived from an EMBL/GenBank/DDBJ whole genome shotgun (WGS) entry which is preliminary data.</text>
</comment>
<dbReference type="AlphaFoldDB" id="A0A8H4ZJS1"/>
<evidence type="ECO:0008006" key="3">
    <source>
        <dbReference type="Google" id="ProtNLM"/>
    </source>
</evidence>
<protein>
    <recommendedName>
        <fullName evidence="3">Transcription factor domain-containing protein</fullName>
    </recommendedName>
</protein>
<dbReference type="PANTHER" id="PTHR47256:SF1">
    <property type="entry name" value="ZN(II)2CYS6 TRANSCRIPTION FACTOR (EUROFUNG)"/>
    <property type="match status" value="1"/>
</dbReference>
<proteinExistence type="predicted"/>
<organism evidence="1 2">
    <name type="scientific">Fusarium anthophilum</name>
    <dbReference type="NCBI Taxonomy" id="48485"/>
    <lineage>
        <taxon>Eukaryota</taxon>
        <taxon>Fungi</taxon>
        <taxon>Dikarya</taxon>
        <taxon>Ascomycota</taxon>
        <taxon>Pezizomycotina</taxon>
        <taxon>Sordariomycetes</taxon>
        <taxon>Hypocreomycetidae</taxon>
        <taxon>Hypocreales</taxon>
        <taxon>Nectriaceae</taxon>
        <taxon>Fusarium</taxon>
        <taxon>Fusarium fujikuroi species complex</taxon>
    </lineage>
</organism>
<dbReference type="EMBL" id="JABEVY010000138">
    <property type="protein sequence ID" value="KAF5247562.1"/>
    <property type="molecule type" value="Genomic_DNA"/>
</dbReference>
<dbReference type="Proteomes" id="UP000573603">
    <property type="component" value="Unassembled WGS sequence"/>
</dbReference>
<dbReference type="PANTHER" id="PTHR47256">
    <property type="entry name" value="ZN(II)2CYS6 TRANSCRIPTION FACTOR (EUROFUNG)-RELATED"/>
    <property type="match status" value="1"/>
</dbReference>
<evidence type="ECO:0000313" key="2">
    <source>
        <dbReference type="Proteomes" id="UP000573603"/>
    </source>
</evidence>
<gene>
    <name evidence="1" type="ORF">FANTH_6313</name>
</gene>